<feature type="domain" description="Rhodanese" evidence="1">
    <location>
        <begin position="18"/>
        <end position="102"/>
    </location>
</feature>
<evidence type="ECO:0000313" key="3">
    <source>
        <dbReference type="Proteomes" id="UP000192940"/>
    </source>
</evidence>
<sequence length="102" mass="11555">MKPISQIEPSELKSRLQSGENIYMIDVREDDEVAHGMIAGAKHIPMGDIPSRLDEIPRNTEVIFICRSGRRSEHVCNFLSHQGIDNIVNMSGGMLQWYADEE</sequence>
<dbReference type="SMART" id="SM00450">
    <property type="entry name" value="RHOD"/>
    <property type="match status" value="1"/>
</dbReference>
<dbReference type="RefSeq" id="WP_208914843.1">
    <property type="nucleotide sequence ID" value="NZ_LT840184.1"/>
</dbReference>
<dbReference type="Proteomes" id="UP000192940">
    <property type="component" value="Chromosome I"/>
</dbReference>
<dbReference type="PROSITE" id="PS50206">
    <property type="entry name" value="RHODANESE_3"/>
    <property type="match status" value="1"/>
</dbReference>
<name>A0A1X7HJV1_9BACL</name>
<organism evidence="2 3">
    <name type="scientific">Paenibacillus uliginis N3/975</name>
    <dbReference type="NCBI Taxonomy" id="1313296"/>
    <lineage>
        <taxon>Bacteria</taxon>
        <taxon>Bacillati</taxon>
        <taxon>Bacillota</taxon>
        <taxon>Bacilli</taxon>
        <taxon>Bacillales</taxon>
        <taxon>Paenibacillaceae</taxon>
        <taxon>Paenibacillus</taxon>
    </lineage>
</organism>
<proteinExistence type="predicted"/>
<accession>A0A1X7HJV1</accession>
<keyword evidence="3" id="KW-1185">Reference proteome</keyword>
<gene>
    <name evidence="2" type="ORF">SAMN05661091_4064</name>
</gene>
<dbReference type="GO" id="GO:0016740">
    <property type="term" value="F:transferase activity"/>
    <property type="evidence" value="ECO:0007669"/>
    <property type="project" value="UniProtKB-KW"/>
</dbReference>
<dbReference type="Gene3D" id="3.40.250.10">
    <property type="entry name" value="Rhodanese-like domain"/>
    <property type="match status" value="1"/>
</dbReference>
<reference evidence="2 3" key="1">
    <citation type="submission" date="2017-04" db="EMBL/GenBank/DDBJ databases">
        <authorList>
            <person name="Afonso C.L."/>
            <person name="Miller P.J."/>
            <person name="Scott M.A."/>
            <person name="Spackman E."/>
            <person name="Goraichik I."/>
            <person name="Dimitrov K.M."/>
            <person name="Suarez D.L."/>
            <person name="Swayne D.E."/>
        </authorList>
    </citation>
    <scope>NUCLEOTIDE SEQUENCE [LARGE SCALE GENOMIC DNA]</scope>
    <source>
        <strain evidence="2 3">N3/975</strain>
    </source>
</reference>
<dbReference type="InterPro" id="IPR036873">
    <property type="entry name" value="Rhodanese-like_dom_sf"/>
</dbReference>
<protein>
    <submittedName>
        <fullName evidence="2">Rhodanese-related sulfurtransferase</fullName>
    </submittedName>
</protein>
<keyword evidence="2" id="KW-0808">Transferase</keyword>
<evidence type="ECO:0000313" key="2">
    <source>
        <dbReference type="EMBL" id="SMF88018.1"/>
    </source>
</evidence>
<dbReference type="SUPFAM" id="SSF52821">
    <property type="entry name" value="Rhodanese/Cell cycle control phosphatase"/>
    <property type="match status" value="1"/>
</dbReference>
<dbReference type="PANTHER" id="PTHR43031:SF17">
    <property type="entry name" value="SULFURTRANSFERASE YTWF-RELATED"/>
    <property type="match status" value="1"/>
</dbReference>
<dbReference type="InterPro" id="IPR050229">
    <property type="entry name" value="GlpE_sulfurtransferase"/>
</dbReference>
<dbReference type="EMBL" id="LT840184">
    <property type="protein sequence ID" value="SMF88018.1"/>
    <property type="molecule type" value="Genomic_DNA"/>
</dbReference>
<dbReference type="InterPro" id="IPR001763">
    <property type="entry name" value="Rhodanese-like_dom"/>
</dbReference>
<dbReference type="CDD" id="cd00158">
    <property type="entry name" value="RHOD"/>
    <property type="match status" value="1"/>
</dbReference>
<dbReference type="AlphaFoldDB" id="A0A1X7HJV1"/>
<dbReference type="PANTHER" id="PTHR43031">
    <property type="entry name" value="FAD-DEPENDENT OXIDOREDUCTASE"/>
    <property type="match status" value="1"/>
</dbReference>
<evidence type="ECO:0000259" key="1">
    <source>
        <dbReference type="PROSITE" id="PS50206"/>
    </source>
</evidence>
<dbReference type="Pfam" id="PF00581">
    <property type="entry name" value="Rhodanese"/>
    <property type="match status" value="1"/>
</dbReference>
<dbReference type="STRING" id="1313296.SAMN05661091_4064"/>